<dbReference type="PANTHER" id="PTHR37312:SF1">
    <property type="entry name" value="MEMBRANE-BOUND ACYLTRANSFERASE YKRP-RELATED"/>
    <property type="match status" value="1"/>
</dbReference>
<reference evidence="3" key="1">
    <citation type="submission" date="2022-09" db="EMBL/GenBank/DDBJ databases">
        <title>Complete genome of Ligilactobacillus agilis AM_LB6, isolated from chicken feces.</title>
        <authorList>
            <person name="den Bakker H.C."/>
            <person name="Mann A."/>
        </authorList>
    </citation>
    <scope>NUCLEOTIDE SEQUENCE</scope>
    <source>
        <strain evidence="3">AM_LB6</strain>
    </source>
</reference>
<keyword evidence="3" id="KW-0808">Transferase</keyword>
<dbReference type="InterPro" id="IPR002656">
    <property type="entry name" value="Acyl_transf_3_dom"/>
</dbReference>
<dbReference type="EMBL" id="CP104396">
    <property type="protein sequence ID" value="UXC63663.1"/>
    <property type="molecule type" value="Genomic_DNA"/>
</dbReference>
<sequence>MKNRIAWVDFVRASGMVMIIMVHSLAGVYGPSFLGKLLFAVNVPVFFVLSGYLFKEKKLSQVIKGGFFNLILPYVFSAILIALIEQVYSIFPSWVNEFSAKDFVKGAFYGIGTSTVLPNKLAIPAIGAIWFLLAMFCGNILFTLAFKLSNRMNKQGTLEFLVIIMVIAGFWTSKYIQLPWSLNAALVSQSFYYAGYMIRKYDLVEKANLSLASIGLILWMISAQSGFFYLNTAFADNRLLAVLGGIGGSYFMMVVAKVITESITTKYIDYYGKLSLIVLSIHLVEMNSLKVNSFIAQHIFTITNSNLAITYAIVFYRLLITILAVVVIPKIPVVRSFYLNRQYPFFKKH</sequence>
<evidence type="ECO:0000313" key="4">
    <source>
        <dbReference type="Proteomes" id="UP001058429"/>
    </source>
</evidence>
<dbReference type="PANTHER" id="PTHR37312">
    <property type="entry name" value="MEMBRANE-BOUND ACYLTRANSFERASE YKRP-RELATED"/>
    <property type="match status" value="1"/>
</dbReference>
<feature type="transmembrane region" description="Helical" evidence="1">
    <location>
        <begin position="121"/>
        <end position="144"/>
    </location>
</feature>
<keyword evidence="1" id="KW-1133">Transmembrane helix</keyword>
<dbReference type="Proteomes" id="UP001058429">
    <property type="component" value="Chromosome"/>
</dbReference>
<accession>A0A9Q9MUT5</accession>
<keyword evidence="1" id="KW-0812">Transmembrane</keyword>
<feature type="transmembrane region" description="Helical" evidence="1">
    <location>
        <begin position="33"/>
        <end position="54"/>
    </location>
</feature>
<gene>
    <name evidence="3" type="ORF">N4562_00955</name>
</gene>
<name>A0A9Q9MUT5_9LACO</name>
<keyword evidence="1" id="KW-0472">Membrane</keyword>
<dbReference type="RefSeq" id="WP_172575785.1">
    <property type="nucleotide sequence ID" value="NZ_BLAO01000026.1"/>
</dbReference>
<feature type="transmembrane region" description="Helical" evidence="1">
    <location>
        <begin position="207"/>
        <end position="227"/>
    </location>
</feature>
<evidence type="ECO:0000259" key="2">
    <source>
        <dbReference type="Pfam" id="PF01757"/>
    </source>
</evidence>
<organism evidence="3 4">
    <name type="scientific">Ligilactobacillus agilis</name>
    <dbReference type="NCBI Taxonomy" id="1601"/>
    <lineage>
        <taxon>Bacteria</taxon>
        <taxon>Bacillati</taxon>
        <taxon>Bacillota</taxon>
        <taxon>Bacilli</taxon>
        <taxon>Lactobacillales</taxon>
        <taxon>Lactobacillaceae</taxon>
        <taxon>Ligilactobacillus</taxon>
    </lineage>
</organism>
<dbReference type="Pfam" id="PF01757">
    <property type="entry name" value="Acyl_transf_3"/>
    <property type="match status" value="1"/>
</dbReference>
<feature type="transmembrane region" description="Helical" evidence="1">
    <location>
        <begin position="156"/>
        <end position="172"/>
    </location>
</feature>
<evidence type="ECO:0000313" key="3">
    <source>
        <dbReference type="EMBL" id="UXC63663.1"/>
    </source>
</evidence>
<dbReference type="GO" id="GO:0016747">
    <property type="term" value="F:acyltransferase activity, transferring groups other than amino-acyl groups"/>
    <property type="evidence" value="ECO:0007669"/>
    <property type="project" value="InterPro"/>
</dbReference>
<feature type="domain" description="Acyltransferase 3" evidence="2">
    <location>
        <begin position="5"/>
        <end position="323"/>
    </location>
</feature>
<protein>
    <submittedName>
        <fullName evidence="3">Acyltransferase family protein</fullName>
    </submittedName>
</protein>
<feature type="transmembrane region" description="Helical" evidence="1">
    <location>
        <begin position="239"/>
        <end position="259"/>
    </location>
</feature>
<keyword evidence="3" id="KW-0012">Acyltransferase</keyword>
<dbReference type="AlphaFoldDB" id="A0A9Q9MUT5"/>
<proteinExistence type="predicted"/>
<feature type="transmembrane region" description="Helical" evidence="1">
    <location>
        <begin position="7"/>
        <end position="27"/>
    </location>
</feature>
<dbReference type="InterPro" id="IPR052734">
    <property type="entry name" value="Nod_factor_acetyltransferase"/>
</dbReference>
<evidence type="ECO:0000256" key="1">
    <source>
        <dbReference type="SAM" id="Phobius"/>
    </source>
</evidence>
<feature type="transmembrane region" description="Helical" evidence="1">
    <location>
        <begin position="309"/>
        <end position="328"/>
    </location>
</feature>
<feature type="transmembrane region" description="Helical" evidence="1">
    <location>
        <begin position="66"/>
        <end position="84"/>
    </location>
</feature>
<dbReference type="GeneID" id="75136377"/>